<organism evidence="5 6">
    <name type="scientific">Pseudofrankia inefficax (strain DSM 45817 / CECT 9037 / DDB 130130 / EuI1c)</name>
    <name type="common">Frankia inefficax</name>
    <dbReference type="NCBI Taxonomy" id="298654"/>
    <lineage>
        <taxon>Bacteria</taxon>
        <taxon>Bacillati</taxon>
        <taxon>Actinomycetota</taxon>
        <taxon>Actinomycetes</taxon>
        <taxon>Frankiales</taxon>
        <taxon>Frankiaceae</taxon>
        <taxon>Pseudofrankia</taxon>
    </lineage>
</organism>
<dbReference type="InterPro" id="IPR003140">
    <property type="entry name" value="PLipase/COase/thioEstase"/>
</dbReference>
<dbReference type="PANTHER" id="PTHR43037">
    <property type="entry name" value="UNNAMED PRODUCT-RELATED"/>
    <property type="match status" value="1"/>
</dbReference>
<protein>
    <submittedName>
        <fullName evidence="5">Putative LpqP (Hydrolase/esterase)</fullName>
    </submittedName>
</protein>
<dbReference type="InterPro" id="IPR029058">
    <property type="entry name" value="AB_hydrolase_fold"/>
</dbReference>
<dbReference type="Gene3D" id="3.40.50.1820">
    <property type="entry name" value="alpha/beta hydrolase"/>
    <property type="match status" value="1"/>
</dbReference>
<dbReference type="EMBL" id="CP002299">
    <property type="protein sequence ID" value="ADP85065.1"/>
    <property type="molecule type" value="Genomic_DNA"/>
</dbReference>
<evidence type="ECO:0000259" key="4">
    <source>
        <dbReference type="Pfam" id="PF02230"/>
    </source>
</evidence>
<evidence type="ECO:0000256" key="1">
    <source>
        <dbReference type="ARBA" id="ARBA00022729"/>
    </source>
</evidence>
<reference evidence="5 6" key="1">
    <citation type="submission" date="2010-10" db="EMBL/GenBank/DDBJ databases">
        <title>Complete sequence of Frankia sp. EuI1c.</title>
        <authorList>
            <consortium name="US DOE Joint Genome Institute"/>
            <person name="Lucas S."/>
            <person name="Copeland A."/>
            <person name="Lapidus A."/>
            <person name="Cheng J.-F."/>
            <person name="Bruce D."/>
            <person name="Goodwin L."/>
            <person name="Pitluck S."/>
            <person name="Chertkov O."/>
            <person name="Detter J.C."/>
            <person name="Han C."/>
            <person name="Tapia R."/>
            <person name="Land M."/>
            <person name="Hauser L."/>
            <person name="Jeffries C."/>
            <person name="Kyrpides N."/>
            <person name="Ivanova N."/>
            <person name="Mikhailova N."/>
            <person name="Beauchemin N."/>
            <person name="Sen A."/>
            <person name="Sur S.A."/>
            <person name="Gtari M."/>
            <person name="Wall L."/>
            <person name="Tisa L."/>
            <person name="Woyke T."/>
        </authorList>
    </citation>
    <scope>NUCLEOTIDE SEQUENCE [LARGE SCALE GENOMIC DNA]</scope>
    <source>
        <strain evidence="6">DSM 45817 / CECT 9037 / EuI1c</strain>
    </source>
</reference>
<keyword evidence="6" id="KW-1185">Reference proteome</keyword>
<dbReference type="RefSeq" id="WP_013428176.1">
    <property type="nucleotide sequence ID" value="NC_014666.1"/>
</dbReference>
<name>E3IYJ4_PSEI1</name>
<feature type="signal peptide" evidence="3">
    <location>
        <begin position="1"/>
        <end position="28"/>
    </location>
</feature>
<dbReference type="STRING" id="298654.FraEuI1c_7100"/>
<dbReference type="Proteomes" id="UP000002484">
    <property type="component" value="Chromosome"/>
</dbReference>
<evidence type="ECO:0000256" key="2">
    <source>
        <dbReference type="SAM" id="MobiDB-lite"/>
    </source>
</evidence>
<evidence type="ECO:0000313" key="5">
    <source>
        <dbReference type="EMBL" id="ADP85065.1"/>
    </source>
</evidence>
<evidence type="ECO:0000256" key="3">
    <source>
        <dbReference type="SAM" id="SignalP"/>
    </source>
</evidence>
<dbReference type="OrthoDB" id="9767239at2"/>
<keyword evidence="5" id="KW-0378">Hydrolase</keyword>
<feature type="chain" id="PRO_5003172046" evidence="3">
    <location>
        <begin position="29"/>
        <end position="382"/>
    </location>
</feature>
<sequence precursor="true">MGDVSAVRRRRAATVWLLSLLFAALAAAGCGFPAGDPSAGGAAAGATPAAVAAAATPTHTTGPDAYERSGRTSQLHLVLPGPDTAGPYPLVVALHSLFHSAAETEGWGLSQLAQTAGFAMVSPDGIDGSWDAGSCCGDAASKDVDDVAYLHALIQHLETNYPIDPTRVLIVGLSNGGMMAYRYACEHPEDIAGIAVVAGSLEQPGCKPKTPLTVVSVHGGKDQHVPGAGTTWQRDLAAPITSTADSLAPFRAEDRCEPATSPGDVTATGPDGAPRLSETLSAGSPAVTPAQIRATLAGARPTGDPASADAAPITPVPVDAATNPTDAVRTESTCAASARVVEYFLPNVDHGWPASTGPAAFDTATVVWRILSGARANPVPNR</sequence>
<keyword evidence="1 3" id="KW-0732">Signal</keyword>
<proteinExistence type="predicted"/>
<dbReference type="KEGG" id="fri:FraEuI1c_7100"/>
<feature type="region of interest" description="Disordered" evidence="2">
    <location>
        <begin position="254"/>
        <end position="286"/>
    </location>
</feature>
<dbReference type="InterPro" id="IPR050955">
    <property type="entry name" value="Plant_Biomass_Hydrol_Est"/>
</dbReference>
<feature type="domain" description="Phospholipase/carboxylesterase/thioesterase" evidence="4">
    <location>
        <begin position="148"/>
        <end position="226"/>
    </location>
</feature>
<dbReference type="HOGENOM" id="CLU_703490_0_0_11"/>
<dbReference type="eggNOG" id="COG3509">
    <property type="taxonomic scope" value="Bacteria"/>
</dbReference>
<dbReference type="AlphaFoldDB" id="E3IYJ4"/>
<dbReference type="SUPFAM" id="SSF53474">
    <property type="entry name" value="alpha/beta-Hydrolases"/>
    <property type="match status" value="1"/>
</dbReference>
<gene>
    <name evidence="5" type="ordered locus">FraEuI1c_7100</name>
</gene>
<dbReference type="Pfam" id="PF02230">
    <property type="entry name" value="Abhydrolase_2"/>
    <property type="match status" value="1"/>
</dbReference>
<evidence type="ECO:0000313" key="6">
    <source>
        <dbReference type="Proteomes" id="UP000002484"/>
    </source>
</evidence>
<feature type="region of interest" description="Disordered" evidence="2">
    <location>
        <begin position="298"/>
        <end position="323"/>
    </location>
</feature>
<dbReference type="PANTHER" id="PTHR43037:SF1">
    <property type="entry name" value="BLL1128 PROTEIN"/>
    <property type="match status" value="1"/>
</dbReference>
<accession>E3IYJ4</accession>
<dbReference type="InParanoid" id="E3IYJ4"/>
<dbReference type="GO" id="GO:0016787">
    <property type="term" value="F:hydrolase activity"/>
    <property type="evidence" value="ECO:0007669"/>
    <property type="project" value="UniProtKB-KW"/>
</dbReference>